<feature type="transmembrane region" description="Helical" evidence="1">
    <location>
        <begin position="43"/>
        <end position="63"/>
    </location>
</feature>
<dbReference type="InterPro" id="IPR013216">
    <property type="entry name" value="Methyltransf_11"/>
</dbReference>
<dbReference type="AlphaFoldDB" id="A0AAN7JUV7"/>
<sequence length="307" mass="34172">MGRVERFFSLGEEGKGMGKMSTANWDWTQIYAIYGMDQWQTPAFLFVYAVSFSIMSVLFLVYFDPICSCFEAILLSSPAGARFAAGFIGFVMAISAACLFYAAGNFLYSAVPLQYEMAHRMVSAVSDWSRVRSALDLGCGRGILLNAIATQLKKTGSPGCVVGLAQGNSTALSILRTAKMEGVQEYVTCREGDARRLPFQDSYFDVVTSAVFIHTVGKEHGARTVEAAAERMRVVGELVRVLRPGGVGVVWDLAHIPEYVRRLQELRMEDIHVSERVTAFMVSSHMVTFRKPHQHVLRLGEVRLEWR</sequence>
<dbReference type="PANTHER" id="PTHR45277:SF1">
    <property type="entry name" value="EXPRESSED PROTEIN"/>
    <property type="match status" value="1"/>
</dbReference>
<dbReference type="Gene3D" id="3.40.50.150">
    <property type="entry name" value="Vaccinia Virus protein VP39"/>
    <property type="match status" value="1"/>
</dbReference>
<dbReference type="SUPFAM" id="SSF53335">
    <property type="entry name" value="S-adenosyl-L-methionine-dependent methyltransferases"/>
    <property type="match status" value="1"/>
</dbReference>
<dbReference type="PANTHER" id="PTHR45277">
    <property type="entry name" value="EXPRESSED PROTEIN"/>
    <property type="match status" value="1"/>
</dbReference>
<name>A0AAN7JUV7_9MYRT</name>
<keyword evidence="1" id="KW-0472">Membrane</keyword>
<keyword evidence="1" id="KW-1133">Transmembrane helix</keyword>
<evidence type="ECO:0000256" key="1">
    <source>
        <dbReference type="SAM" id="Phobius"/>
    </source>
</evidence>
<proteinExistence type="predicted"/>
<evidence type="ECO:0000313" key="3">
    <source>
        <dbReference type="EMBL" id="KAK4753297.1"/>
    </source>
</evidence>
<accession>A0AAN7JUV7</accession>
<protein>
    <recommendedName>
        <fullName evidence="2">Methyltransferase type 11 domain-containing protein</fullName>
    </recommendedName>
</protein>
<keyword evidence="4" id="KW-1185">Reference proteome</keyword>
<dbReference type="Pfam" id="PF08241">
    <property type="entry name" value="Methyltransf_11"/>
    <property type="match status" value="1"/>
</dbReference>
<feature type="transmembrane region" description="Helical" evidence="1">
    <location>
        <begin position="83"/>
        <end position="111"/>
    </location>
</feature>
<dbReference type="EMBL" id="JAXIOK010000016">
    <property type="protein sequence ID" value="KAK4753297.1"/>
    <property type="molecule type" value="Genomic_DNA"/>
</dbReference>
<feature type="domain" description="Methyltransferase type 11" evidence="2">
    <location>
        <begin position="135"/>
        <end position="248"/>
    </location>
</feature>
<dbReference type="Proteomes" id="UP001345219">
    <property type="component" value="Chromosome 16"/>
</dbReference>
<reference evidence="3 4" key="1">
    <citation type="journal article" date="2023" name="Hortic Res">
        <title>Pangenome of water caltrop reveals structural variations and asymmetric subgenome divergence after allopolyploidization.</title>
        <authorList>
            <person name="Zhang X."/>
            <person name="Chen Y."/>
            <person name="Wang L."/>
            <person name="Yuan Y."/>
            <person name="Fang M."/>
            <person name="Shi L."/>
            <person name="Lu R."/>
            <person name="Comes H.P."/>
            <person name="Ma Y."/>
            <person name="Chen Y."/>
            <person name="Huang G."/>
            <person name="Zhou Y."/>
            <person name="Zheng Z."/>
            <person name="Qiu Y."/>
        </authorList>
    </citation>
    <scope>NUCLEOTIDE SEQUENCE [LARGE SCALE GENOMIC DNA]</scope>
    <source>
        <tissue evidence="3">Roots</tissue>
    </source>
</reference>
<evidence type="ECO:0000259" key="2">
    <source>
        <dbReference type="Pfam" id="PF08241"/>
    </source>
</evidence>
<gene>
    <name evidence="3" type="ORF">SAY87_022095</name>
</gene>
<dbReference type="CDD" id="cd02440">
    <property type="entry name" value="AdoMet_MTases"/>
    <property type="match status" value="1"/>
</dbReference>
<dbReference type="GO" id="GO:0008757">
    <property type="term" value="F:S-adenosylmethionine-dependent methyltransferase activity"/>
    <property type="evidence" value="ECO:0007669"/>
    <property type="project" value="InterPro"/>
</dbReference>
<dbReference type="InterPro" id="IPR029063">
    <property type="entry name" value="SAM-dependent_MTases_sf"/>
</dbReference>
<comment type="caution">
    <text evidence="3">The sequence shown here is derived from an EMBL/GenBank/DDBJ whole genome shotgun (WGS) entry which is preliminary data.</text>
</comment>
<organism evidence="3 4">
    <name type="scientific">Trapa incisa</name>
    <dbReference type="NCBI Taxonomy" id="236973"/>
    <lineage>
        <taxon>Eukaryota</taxon>
        <taxon>Viridiplantae</taxon>
        <taxon>Streptophyta</taxon>
        <taxon>Embryophyta</taxon>
        <taxon>Tracheophyta</taxon>
        <taxon>Spermatophyta</taxon>
        <taxon>Magnoliopsida</taxon>
        <taxon>eudicotyledons</taxon>
        <taxon>Gunneridae</taxon>
        <taxon>Pentapetalae</taxon>
        <taxon>rosids</taxon>
        <taxon>malvids</taxon>
        <taxon>Myrtales</taxon>
        <taxon>Lythraceae</taxon>
        <taxon>Trapa</taxon>
    </lineage>
</organism>
<keyword evidence="1" id="KW-0812">Transmembrane</keyword>
<evidence type="ECO:0000313" key="4">
    <source>
        <dbReference type="Proteomes" id="UP001345219"/>
    </source>
</evidence>